<comment type="caution">
    <text evidence="5">The sequence shown here is derived from an EMBL/GenBank/DDBJ whole genome shotgun (WGS) entry which is preliminary data.</text>
</comment>
<feature type="compositionally biased region" description="Basic and acidic residues" evidence="3">
    <location>
        <begin position="185"/>
        <end position="199"/>
    </location>
</feature>
<dbReference type="AlphaFoldDB" id="A0A8J3NH47"/>
<reference evidence="5 6" key="1">
    <citation type="submission" date="2021-01" db="EMBL/GenBank/DDBJ databases">
        <title>Whole genome shotgun sequence of Catellatospora bangladeshensis NBRC 107357.</title>
        <authorList>
            <person name="Komaki H."/>
            <person name="Tamura T."/>
        </authorList>
    </citation>
    <scope>NUCLEOTIDE SEQUENCE [LARGE SCALE GENOMIC DNA]</scope>
    <source>
        <strain evidence="5 6">NBRC 107357</strain>
    </source>
</reference>
<dbReference type="InterPro" id="IPR000182">
    <property type="entry name" value="GNAT_dom"/>
</dbReference>
<dbReference type="PANTHER" id="PTHR43877:SF2">
    <property type="entry name" value="AMINOALKYLPHOSPHONATE N-ACETYLTRANSFERASE-RELATED"/>
    <property type="match status" value="1"/>
</dbReference>
<organism evidence="5 6">
    <name type="scientific">Catellatospora bangladeshensis</name>
    <dbReference type="NCBI Taxonomy" id="310355"/>
    <lineage>
        <taxon>Bacteria</taxon>
        <taxon>Bacillati</taxon>
        <taxon>Actinomycetota</taxon>
        <taxon>Actinomycetes</taxon>
        <taxon>Micromonosporales</taxon>
        <taxon>Micromonosporaceae</taxon>
        <taxon>Catellatospora</taxon>
    </lineage>
</organism>
<evidence type="ECO:0000256" key="1">
    <source>
        <dbReference type="ARBA" id="ARBA00022679"/>
    </source>
</evidence>
<dbReference type="Gene3D" id="3.40.630.30">
    <property type="match status" value="1"/>
</dbReference>
<gene>
    <name evidence="5" type="ORF">Cba03nite_23590</name>
</gene>
<evidence type="ECO:0000313" key="6">
    <source>
        <dbReference type="Proteomes" id="UP000601223"/>
    </source>
</evidence>
<dbReference type="RefSeq" id="WP_203745129.1">
    <property type="nucleotide sequence ID" value="NZ_BONF01000011.1"/>
</dbReference>
<dbReference type="GO" id="GO:0016747">
    <property type="term" value="F:acyltransferase activity, transferring groups other than amino-acyl groups"/>
    <property type="evidence" value="ECO:0007669"/>
    <property type="project" value="InterPro"/>
</dbReference>
<dbReference type="EMBL" id="BONF01000011">
    <property type="protein sequence ID" value="GIF81010.1"/>
    <property type="molecule type" value="Genomic_DNA"/>
</dbReference>
<dbReference type="CDD" id="cd04301">
    <property type="entry name" value="NAT_SF"/>
    <property type="match status" value="1"/>
</dbReference>
<dbReference type="Proteomes" id="UP000601223">
    <property type="component" value="Unassembled WGS sequence"/>
</dbReference>
<evidence type="ECO:0000256" key="3">
    <source>
        <dbReference type="SAM" id="MobiDB-lite"/>
    </source>
</evidence>
<protein>
    <recommendedName>
        <fullName evidence="4">N-acetyltransferase domain-containing protein</fullName>
    </recommendedName>
</protein>
<feature type="region of interest" description="Disordered" evidence="3">
    <location>
        <begin position="185"/>
        <end position="211"/>
    </location>
</feature>
<keyword evidence="6" id="KW-1185">Reference proteome</keyword>
<keyword evidence="1" id="KW-0808">Transferase</keyword>
<evidence type="ECO:0000256" key="2">
    <source>
        <dbReference type="ARBA" id="ARBA00023315"/>
    </source>
</evidence>
<dbReference type="PROSITE" id="PS51186">
    <property type="entry name" value="GNAT"/>
    <property type="match status" value="1"/>
</dbReference>
<dbReference type="InterPro" id="IPR016181">
    <property type="entry name" value="Acyl_CoA_acyltransferase"/>
</dbReference>
<evidence type="ECO:0000259" key="4">
    <source>
        <dbReference type="PROSITE" id="PS51186"/>
    </source>
</evidence>
<evidence type="ECO:0000313" key="5">
    <source>
        <dbReference type="EMBL" id="GIF81010.1"/>
    </source>
</evidence>
<sequence length="211" mass="23308">MERSATVRIEREHTSGAASRELRREFVGELARRYPEQDFSADAVTDELPVLDAPGAVWLVVYDGDEAVGCGGLKGLDERTGEIKWVYLKESVRGRGAGRLLLAALEDAARELGYTHVRLSTGDRQPEALGLYTSAGYVPIDDGLPVPHRLEKDISAWDRIRHEERLAATKRMLQDAGYQLDQAGTDRMRERLEEHDARRAQAGPVAGAAGE</sequence>
<proteinExistence type="predicted"/>
<feature type="domain" description="N-acetyltransferase" evidence="4">
    <location>
        <begin position="5"/>
        <end position="155"/>
    </location>
</feature>
<name>A0A8J3NH47_9ACTN</name>
<dbReference type="InterPro" id="IPR050832">
    <property type="entry name" value="Bact_Acetyltransf"/>
</dbReference>
<dbReference type="SUPFAM" id="SSF55729">
    <property type="entry name" value="Acyl-CoA N-acyltransferases (Nat)"/>
    <property type="match status" value="1"/>
</dbReference>
<accession>A0A8J3NH47</accession>
<dbReference type="PANTHER" id="PTHR43877">
    <property type="entry name" value="AMINOALKYLPHOSPHONATE N-ACETYLTRANSFERASE-RELATED-RELATED"/>
    <property type="match status" value="1"/>
</dbReference>
<keyword evidence="2" id="KW-0012">Acyltransferase</keyword>
<dbReference type="Pfam" id="PF00583">
    <property type="entry name" value="Acetyltransf_1"/>
    <property type="match status" value="1"/>
</dbReference>